<name>A0A381YYA5_9ZZZZ</name>
<organism evidence="2">
    <name type="scientific">marine metagenome</name>
    <dbReference type="NCBI Taxonomy" id="408172"/>
    <lineage>
        <taxon>unclassified sequences</taxon>
        <taxon>metagenomes</taxon>
        <taxon>ecological metagenomes</taxon>
    </lineage>
</organism>
<feature type="domain" description="Cohesin" evidence="1">
    <location>
        <begin position="46"/>
        <end position="141"/>
    </location>
</feature>
<dbReference type="SUPFAM" id="SSF49384">
    <property type="entry name" value="Carbohydrate-binding domain"/>
    <property type="match status" value="1"/>
</dbReference>
<evidence type="ECO:0000259" key="1">
    <source>
        <dbReference type="Pfam" id="PF00963"/>
    </source>
</evidence>
<reference evidence="2" key="1">
    <citation type="submission" date="2018-05" db="EMBL/GenBank/DDBJ databases">
        <authorList>
            <person name="Lanie J.A."/>
            <person name="Ng W.-L."/>
            <person name="Kazmierczak K.M."/>
            <person name="Andrzejewski T.M."/>
            <person name="Davidsen T.M."/>
            <person name="Wayne K.J."/>
            <person name="Tettelin H."/>
            <person name="Glass J.I."/>
            <person name="Rusch D."/>
            <person name="Podicherti R."/>
            <person name="Tsui H.-C.T."/>
            <person name="Winkler M.E."/>
        </authorList>
    </citation>
    <scope>NUCLEOTIDE SEQUENCE</scope>
</reference>
<dbReference type="GO" id="GO:0030246">
    <property type="term" value="F:carbohydrate binding"/>
    <property type="evidence" value="ECO:0007669"/>
    <property type="project" value="InterPro"/>
</dbReference>
<dbReference type="Pfam" id="PF00963">
    <property type="entry name" value="Cohesin"/>
    <property type="match status" value="1"/>
</dbReference>
<dbReference type="CDD" id="cd08547">
    <property type="entry name" value="Type_II_cohesin"/>
    <property type="match status" value="1"/>
</dbReference>
<dbReference type="InterPro" id="IPR002102">
    <property type="entry name" value="Cohesin_dom"/>
</dbReference>
<evidence type="ECO:0000313" key="2">
    <source>
        <dbReference type="EMBL" id="SVA81998.1"/>
    </source>
</evidence>
<dbReference type="EMBL" id="UINC01019373">
    <property type="protein sequence ID" value="SVA81998.1"/>
    <property type="molecule type" value="Genomic_DNA"/>
</dbReference>
<dbReference type="Gene3D" id="2.60.40.680">
    <property type="match status" value="1"/>
</dbReference>
<sequence length="157" mass="17238">MFLACDVPEYDFNEFYDADPPALVFQPFLKKVVAGSVNRVDIEALEINGTAGMYIKMEYDPDFVAIKEVVAGEFFASTNQPMAIVEDKGTYIEIYIVYLSDGISQSATGSGVIVEVAFESLKAGKSQLNISDQSKVVDANNEGLVMNTFGYFIIDAR</sequence>
<dbReference type="InterPro" id="IPR008965">
    <property type="entry name" value="CBM2/CBM3_carb-bd_dom_sf"/>
</dbReference>
<accession>A0A381YYA5</accession>
<gene>
    <name evidence="2" type="ORF">METZ01_LOCUS134852</name>
</gene>
<proteinExistence type="predicted"/>
<protein>
    <recommendedName>
        <fullName evidence="1">Cohesin domain-containing protein</fullName>
    </recommendedName>
</protein>
<dbReference type="AlphaFoldDB" id="A0A381YYA5"/>
<dbReference type="GO" id="GO:0000272">
    <property type="term" value="P:polysaccharide catabolic process"/>
    <property type="evidence" value="ECO:0007669"/>
    <property type="project" value="InterPro"/>
</dbReference>